<feature type="signal peptide" evidence="1">
    <location>
        <begin position="1"/>
        <end position="21"/>
    </location>
</feature>
<keyword evidence="1" id="KW-0732">Signal</keyword>
<evidence type="ECO:0008006" key="4">
    <source>
        <dbReference type="Google" id="ProtNLM"/>
    </source>
</evidence>
<sequence>MTSRVLIVVLLCLSRLGRSTGDSRLGRRSHMHAAAPCARTPPCTTLLEWYPEPPSIPFVLALALSVGPTTPATPMPRHRLWLCTPAGGRVRAALRSEASCGSNVRSSSRCARPAPPLHLARAVVPHRGPRHRWWLCPRMCP</sequence>
<reference evidence="2" key="1">
    <citation type="submission" date="2023-03" db="EMBL/GenBank/DDBJ databases">
        <title>Massive genome expansion in bonnet fungi (Mycena s.s.) driven by repeated elements and novel gene families across ecological guilds.</title>
        <authorList>
            <consortium name="Lawrence Berkeley National Laboratory"/>
            <person name="Harder C.B."/>
            <person name="Miyauchi S."/>
            <person name="Viragh M."/>
            <person name="Kuo A."/>
            <person name="Thoen E."/>
            <person name="Andreopoulos B."/>
            <person name="Lu D."/>
            <person name="Skrede I."/>
            <person name="Drula E."/>
            <person name="Henrissat B."/>
            <person name="Morin E."/>
            <person name="Kohler A."/>
            <person name="Barry K."/>
            <person name="LaButti K."/>
            <person name="Morin E."/>
            <person name="Salamov A."/>
            <person name="Lipzen A."/>
            <person name="Mereny Z."/>
            <person name="Hegedus B."/>
            <person name="Baldrian P."/>
            <person name="Stursova M."/>
            <person name="Weitz H."/>
            <person name="Taylor A."/>
            <person name="Grigoriev I.V."/>
            <person name="Nagy L.G."/>
            <person name="Martin F."/>
            <person name="Kauserud H."/>
        </authorList>
    </citation>
    <scope>NUCLEOTIDE SEQUENCE</scope>
    <source>
        <strain evidence="2">CBHHK067</strain>
    </source>
</reference>
<feature type="chain" id="PRO_5042009974" description="Secreted protein" evidence="1">
    <location>
        <begin position="22"/>
        <end position="141"/>
    </location>
</feature>
<protein>
    <recommendedName>
        <fullName evidence="4">Secreted protein</fullName>
    </recommendedName>
</protein>
<dbReference type="Proteomes" id="UP001221757">
    <property type="component" value="Unassembled WGS sequence"/>
</dbReference>
<accession>A0AAD7GH08</accession>
<gene>
    <name evidence="2" type="ORF">B0H17DRAFT_1069557</name>
</gene>
<evidence type="ECO:0000313" key="2">
    <source>
        <dbReference type="EMBL" id="KAJ7687712.1"/>
    </source>
</evidence>
<comment type="caution">
    <text evidence="2">The sequence shown here is derived from an EMBL/GenBank/DDBJ whole genome shotgun (WGS) entry which is preliminary data.</text>
</comment>
<keyword evidence="3" id="KW-1185">Reference proteome</keyword>
<organism evidence="2 3">
    <name type="scientific">Mycena rosella</name>
    <name type="common">Pink bonnet</name>
    <name type="synonym">Agaricus rosellus</name>
    <dbReference type="NCBI Taxonomy" id="1033263"/>
    <lineage>
        <taxon>Eukaryota</taxon>
        <taxon>Fungi</taxon>
        <taxon>Dikarya</taxon>
        <taxon>Basidiomycota</taxon>
        <taxon>Agaricomycotina</taxon>
        <taxon>Agaricomycetes</taxon>
        <taxon>Agaricomycetidae</taxon>
        <taxon>Agaricales</taxon>
        <taxon>Marasmiineae</taxon>
        <taxon>Mycenaceae</taxon>
        <taxon>Mycena</taxon>
    </lineage>
</organism>
<dbReference type="EMBL" id="JARKIE010000085">
    <property type="protein sequence ID" value="KAJ7687712.1"/>
    <property type="molecule type" value="Genomic_DNA"/>
</dbReference>
<name>A0AAD7GH08_MYCRO</name>
<evidence type="ECO:0000313" key="3">
    <source>
        <dbReference type="Proteomes" id="UP001221757"/>
    </source>
</evidence>
<proteinExistence type="predicted"/>
<evidence type="ECO:0000256" key="1">
    <source>
        <dbReference type="SAM" id="SignalP"/>
    </source>
</evidence>
<dbReference type="AlphaFoldDB" id="A0AAD7GH08"/>